<keyword evidence="3" id="KW-1185">Reference proteome</keyword>
<dbReference type="RefSeq" id="WP_097151994.1">
    <property type="nucleotide sequence ID" value="NZ_OBEL01000001.1"/>
</dbReference>
<evidence type="ECO:0000256" key="1">
    <source>
        <dbReference type="SAM" id="SignalP"/>
    </source>
</evidence>
<gene>
    <name evidence="2" type="ORF">SAMN06265368_0692</name>
</gene>
<organism evidence="2 3">
    <name type="scientific">Cohaesibacter gelatinilyticus</name>
    <dbReference type="NCBI Taxonomy" id="372072"/>
    <lineage>
        <taxon>Bacteria</taxon>
        <taxon>Pseudomonadati</taxon>
        <taxon>Pseudomonadota</taxon>
        <taxon>Alphaproteobacteria</taxon>
        <taxon>Hyphomicrobiales</taxon>
        <taxon>Cohaesibacteraceae</taxon>
    </lineage>
</organism>
<proteinExistence type="predicted"/>
<sequence>MKPRGSNLLIATILVMTVSSSNALAGNILTPERMNAIEKLGQLTGIGLFCGHHDAAIPLKEVVIEVADKHHMDEATRAKLGNAYHSTRDKAFNSGKQGDYECPKLQQFQSEALLAKLNVSQAF</sequence>
<protein>
    <submittedName>
        <fullName evidence="2">Uncharacterized protein</fullName>
    </submittedName>
</protein>
<evidence type="ECO:0000313" key="3">
    <source>
        <dbReference type="Proteomes" id="UP000219439"/>
    </source>
</evidence>
<dbReference type="AlphaFoldDB" id="A0A285NCM1"/>
<accession>A0A285NCM1</accession>
<keyword evidence="1" id="KW-0732">Signal</keyword>
<evidence type="ECO:0000313" key="2">
    <source>
        <dbReference type="EMBL" id="SNZ07169.1"/>
    </source>
</evidence>
<name>A0A285NCM1_9HYPH</name>
<dbReference type="EMBL" id="OBEL01000001">
    <property type="protein sequence ID" value="SNZ07169.1"/>
    <property type="molecule type" value="Genomic_DNA"/>
</dbReference>
<feature type="chain" id="PRO_5012741331" evidence="1">
    <location>
        <begin position="26"/>
        <end position="123"/>
    </location>
</feature>
<dbReference type="Proteomes" id="UP000219439">
    <property type="component" value="Unassembled WGS sequence"/>
</dbReference>
<reference evidence="2 3" key="1">
    <citation type="submission" date="2017-09" db="EMBL/GenBank/DDBJ databases">
        <authorList>
            <person name="Ehlers B."/>
            <person name="Leendertz F.H."/>
        </authorList>
    </citation>
    <scope>NUCLEOTIDE SEQUENCE [LARGE SCALE GENOMIC DNA]</scope>
    <source>
        <strain evidence="2 3">DSM 18289</strain>
    </source>
</reference>
<feature type="signal peptide" evidence="1">
    <location>
        <begin position="1"/>
        <end position="25"/>
    </location>
</feature>